<evidence type="ECO:0000313" key="1">
    <source>
        <dbReference type="EMBL" id="KAK4127907.1"/>
    </source>
</evidence>
<reference evidence="1" key="2">
    <citation type="submission" date="2023-05" db="EMBL/GenBank/DDBJ databases">
        <authorList>
            <consortium name="Lawrence Berkeley National Laboratory"/>
            <person name="Steindorff A."/>
            <person name="Hensen N."/>
            <person name="Bonometti L."/>
            <person name="Westerberg I."/>
            <person name="Brannstrom I.O."/>
            <person name="Guillou S."/>
            <person name="Cros-Aarteil S."/>
            <person name="Calhoun S."/>
            <person name="Haridas S."/>
            <person name="Kuo A."/>
            <person name="Mondo S."/>
            <person name="Pangilinan J."/>
            <person name="Riley R."/>
            <person name="Labutti K."/>
            <person name="Andreopoulos B."/>
            <person name="Lipzen A."/>
            <person name="Chen C."/>
            <person name="Yanf M."/>
            <person name="Daum C."/>
            <person name="Ng V."/>
            <person name="Clum A."/>
            <person name="Ohm R."/>
            <person name="Martin F."/>
            <person name="Silar P."/>
            <person name="Natvig D."/>
            <person name="Lalanne C."/>
            <person name="Gautier V."/>
            <person name="Ament-Velasquez S.L."/>
            <person name="Kruys A."/>
            <person name="Hutchinson M.I."/>
            <person name="Powell A.J."/>
            <person name="Barry K."/>
            <person name="Miller A.N."/>
            <person name="Grigoriev I.V."/>
            <person name="Debuchy R."/>
            <person name="Gladieux P."/>
            <person name="Thoren M.H."/>
            <person name="Johannesson H."/>
        </authorList>
    </citation>
    <scope>NUCLEOTIDE SEQUENCE</scope>
    <source>
        <strain evidence="1">CBS 731.68</strain>
    </source>
</reference>
<name>A0AAN6U7J2_9PEZI</name>
<organism evidence="1 2">
    <name type="scientific">Parathielavia appendiculata</name>
    <dbReference type="NCBI Taxonomy" id="2587402"/>
    <lineage>
        <taxon>Eukaryota</taxon>
        <taxon>Fungi</taxon>
        <taxon>Dikarya</taxon>
        <taxon>Ascomycota</taxon>
        <taxon>Pezizomycotina</taxon>
        <taxon>Sordariomycetes</taxon>
        <taxon>Sordariomycetidae</taxon>
        <taxon>Sordariales</taxon>
        <taxon>Chaetomiaceae</taxon>
        <taxon>Parathielavia</taxon>
    </lineage>
</organism>
<proteinExistence type="predicted"/>
<gene>
    <name evidence="1" type="ORF">N657DRAFT_641974</name>
</gene>
<reference evidence="1" key="1">
    <citation type="journal article" date="2023" name="Mol. Phylogenet. Evol.">
        <title>Genome-scale phylogeny and comparative genomics of the fungal order Sordariales.</title>
        <authorList>
            <person name="Hensen N."/>
            <person name="Bonometti L."/>
            <person name="Westerberg I."/>
            <person name="Brannstrom I.O."/>
            <person name="Guillou S."/>
            <person name="Cros-Aarteil S."/>
            <person name="Calhoun S."/>
            <person name="Haridas S."/>
            <person name="Kuo A."/>
            <person name="Mondo S."/>
            <person name="Pangilinan J."/>
            <person name="Riley R."/>
            <person name="LaButti K."/>
            <person name="Andreopoulos B."/>
            <person name="Lipzen A."/>
            <person name="Chen C."/>
            <person name="Yan M."/>
            <person name="Daum C."/>
            <person name="Ng V."/>
            <person name="Clum A."/>
            <person name="Steindorff A."/>
            <person name="Ohm R.A."/>
            <person name="Martin F."/>
            <person name="Silar P."/>
            <person name="Natvig D.O."/>
            <person name="Lalanne C."/>
            <person name="Gautier V."/>
            <person name="Ament-Velasquez S.L."/>
            <person name="Kruys A."/>
            <person name="Hutchinson M.I."/>
            <person name="Powell A.J."/>
            <person name="Barry K."/>
            <person name="Miller A.N."/>
            <person name="Grigoriev I.V."/>
            <person name="Debuchy R."/>
            <person name="Gladieux P."/>
            <person name="Hiltunen Thoren M."/>
            <person name="Johannesson H."/>
        </authorList>
    </citation>
    <scope>NUCLEOTIDE SEQUENCE</scope>
    <source>
        <strain evidence="1">CBS 731.68</strain>
    </source>
</reference>
<evidence type="ECO:0000313" key="2">
    <source>
        <dbReference type="Proteomes" id="UP001302602"/>
    </source>
</evidence>
<dbReference type="Proteomes" id="UP001302602">
    <property type="component" value="Unassembled WGS sequence"/>
</dbReference>
<comment type="caution">
    <text evidence="1">The sequence shown here is derived from an EMBL/GenBank/DDBJ whole genome shotgun (WGS) entry which is preliminary data.</text>
</comment>
<keyword evidence="2" id="KW-1185">Reference proteome</keyword>
<dbReference type="RefSeq" id="XP_062651678.1">
    <property type="nucleotide sequence ID" value="XM_062792248.1"/>
</dbReference>
<dbReference type="EMBL" id="MU853224">
    <property type="protein sequence ID" value="KAK4127907.1"/>
    <property type="molecule type" value="Genomic_DNA"/>
</dbReference>
<accession>A0AAN6U7J2</accession>
<protein>
    <submittedName>
        <fullName evidence="1">Uncharacterized protein</fullName>
    </submittedName>
</protein>
<dbReference type="GeneID" id="87829017"/>
<sequence length="84" mass="9524">MASTFNGRTDKAFHAPRSHDFLNLSQTIESAEIFCRYKLARHRAGSRIQRAAGLHHLPAHRAIPICQPRRRHPPSPVHEPCPKA</sequence>
<dbReference type="AlphaFoldDB" id="A0AAN6U7J2"/>